<feature type="domain" description="Centrosomin N-terminal motif 1" evidence="5">
    <location>
        <begin position="163"/>
        <end position="229"/>
    </location>
</feature>
<evidence type="ECO:0000259" key="5">
    <source>
        <dbReference type="Pfam" id="PF07989"/>
    </source>
</evidence>
<feature type="region of interest" description="Disordered" evidence="4">
    <location>
        <begin position="382"/>
        <end position="521"/>
    </location>
</feature>
<name>M1VVF7_CLAP2</name>
<feature type="compositionally biased region" description="Low complexity" evidence="4">
    <location>
        <begin position="401"/>
        <end position="420"/>
    </location>
</feature>
<feature type="compositionally biased region" description="Basic residues" evidence="4">
    <location>
        <begin position="732"/>
        <end position="741"/>
    </location>
</feature>
<feature type="compositionally biased region" description="Polar residues" evidence="4">
    <location>
        <begin position="704"/>
        <end position="722"/>
    </location>
</feature>
<dbReference type="GO" id="GO:0005815">
    <property type="term" value="C:microtubule organizing center"/>
    <property type="evidence" value="ECO:0007669"/>
    <property type="project" value="InterPro"/>
</dbReference>
<accession>M1VVF7</accession>
<feature type="compositionally biased region" description="Low complexity" evidence="4">
    <location>
        <begin position="913"/>
        <end position="926"/>
    </location>
</feature>
<evidence type="ECO:0000313" key="7">
    <source>
        <dbReference type="Proteomes" id="UP000016801"/>
    </source>
</evidence>
<dbReference type="STRING" id="1111077.M1VVF7"/>
<feature type="compositionally biased region" description="Basic and acidic residues" evidence="4">
    <location>
        <begin position="742"/>
        <end position="752"/>
    </location>
</feature>
<keyword evidence="7" id="KW-1185">Reference proteome</keyword>
<reference evidence="6 7" key="1">
    <citation type="journal article" date="2013" name="PLoS Genet.">
        <title>Plant-symbiotic fungi as chemical engineers: Multi-genome analysis of the Clavicipitaceae reveals dynamics of alkaloid loci.</title>
        <authorList>
            <person name="Schardl C.L."/>
            <person name="Young C.A."/>
            <person name="Hesse U."/>
            <person name="Amyotte S.G."/>
            <person name="Andreeva K."/>
            <person name="Calie P.J."/>
            <person name="Fleetwood D.J."/>
            <person name="Haws D.C."/>
            <person name="Moore N."/>
            <person name="Oeser B."/>
            <person name="Panaccione D.G."/>
            <person name="Schweri K.K."/>
            <person name="Voisey C.R."/>
            <person name="Farman M.L."/>
            <person name="Jaromczyk J.W."/>
            <person name="Roe B.A."/>
            <person name="O'Sullivan D.M."/>
            <person name="Scott B."/>
            <person name="Tudzynski P."/>
            <person name="An Z."/>
            <person name="Arnaoudova E.G."/>
            <person name="Bullock C.T."/>
            <person name="Charlton N.D."/>
            <person name="Chen L."/>
            <person name="Cox M."/>
            <person name="Dinkins R.D."/>
            <person name="Florea S."/>
            <person name="Glenn A.E."/>
            <person name="Gordon A."/>
            <person name="Gueldener U."/>
            <person name="Harris D.R."/>
            <person name="Hollin W."/>
            <person name="Jaromczyk J."/>
            <person name="Johnson R.D."/>
            <person name="Khan A.K."/>
            <person name="Leistner E."/>
            <person name="Leuchtmann A."/>
            <person name="Li C."/>
            <person name="Liu J."/>
            <person name="Liu J."/>
            <person name="Liu M."/>
            <person name="Mace W."/>
            <person name="Machado C."/>
            <person name="Nagabhyru P."/>
            <person name="Pan J."/>
            <person name="Schmid J."/>
            <person name="Sugawara K."/>
            <person name="Steiner U."/>
            <person name="Takach J.E."/>
            <person name="Tanaka E."/>
            <person name="Webb J.S."/>
            <person name="Wilson E.V."/>
            <person name="Wiseman J.L."/>
            <person name="Yoshida R."/>
            <person name="Zeng Z."/>
        </authorList>
    </citation>
    <scope>NUCLEOTIDE SEQUENCE [LARGE SCALE GENOMIC DNA]</scope>
    <source>
        <strain evidence="6 7">20.1</strain>
    </source>
</reference>
<dbReference type="GO" id="GO:0005737">
    <property type="term" value="C:cytoplasm"/>
    <property type="evidence" value="ECO:0007669"/>
    <property type="project" value="UniProtKB-SubCell"/>
</dbReference>
<proteinExistence type="predicted"/>
<evidence type="ECO:0000256" key="3">
    <source>
        <dbReference type="SAM" id="Coils"/>
    </source>
</evidence>
<evidence type="ECO:0000256" key="2">
    <source>
        <dbReference type="ARBA" id="ARBA00022490"/>
    </source>
</evidence>
<feature type="compositionally biased region" description="Low complexity" evidence="4">
    <location>
        <begin position="25"/>
        <end position="46"/>
    </location>
</feature>
<dbReference type="PhylomeDB" id="M1VVF7"/>
<protein>
    <recommendedName>
        <fullName evidence="5">Centrosomin N-terminal motif 1 domain-containing protein</fullName>
    </recommendedName>
</protein>
<dbReference type="Proteomes" id="UP000016801">
    <property type="component" value="Unassembled WGS sequence"/>
</dbReference>
<dbReference type="Pfam" id="PF07989">
    <property type="entry name" value="Cnn_1N"/>
    <property type="match status" value="1"/>
</dbReference>
<feature type="region of interest" description="Disordered" evidence="4">
    <location>
        <begin position="538"/>
        <end position="672"/>
    </location>
</feature>
<feature type="compositionally biased region" description="Polar residues" evidence="4">
    <location>
        <begin position="459"/>
        <end position="473"/>
    </location>
</feature>
<feature type="region of interest" description="Disordered" evidence="4">
    <location>
        <begin position="270"/>
        <end position="292"/>
    </location>
</feature>
<feature type="compositionally biased region" description="Basic and acidic residues" evidence="4">
    <location>
        <begin position="96"/>
        <end position="108"/>
    </location>
</feature>
<dbReference type="eggNOG" id="ENOG502SSWS">
    <property type="taxonomic scope" value="Eukaryota"/>
</dbReference>
<dbReference type="VEuPathDB" id="FungiDB:CPUR_03135"/>
<feature type="compositionally biased region" description="Low complexity" evidence="4">
    <location>
        <begin position="566"/>
        <end position="589"/>
    </location>
</feature>
<evidence type="ECO:0000256" key="1">
    <source>
        <dbReference type="ARBA" id="ARBA00004496"/>
    </source>
</evidence>
<comment type="caution">
    <text evidence="6">The sequence shown here is derived from an EMBL/GenBank/DDBJ whole genome shotgun (WGS) entry which is preliminary data.</text>
</comment>
<comment type="subcellular location">
    <subcellularLocation>
        <location evidence="1">Cytoplasm</location>
    </subcellularLocation>
</comment>
<dbReference type="HOGENOM" id="CLU_014922_0_0_1"/>
<sequence>MSGTQSQTRPRQQYPRAPSRSSIHTSASRRASVTPSSPSSPIATPPQLSHSHSCSTHRHFHGQSSTDYPRTMSRPTSSPPRRDSIESSSVSTFLQEKLERERKVELEKQAQLQSSLSRPSPDINAPAELGRALGSPLKASPSVGNRPASSAGYENVGKKGHGVKEMEQVISTLHKQNFDLKLELYHRRERQNTLEARLDSLENDKARMEDVNDRLLIELEKRDKAVEEAVAMIINLETKVDRLLRERSMVQQMGNEKFLCTHDYNNGYLTPVPRSRAGSDSTRKKERTAKSVNRMPSFVSEYSETTENLRNVYLNGKGSVLSLSRVADSSPGTENMRALGSPTPSVLSESSFVSVYGRKERIGMSHDDTNMDETLVPNGTDAPFFSSPGAEKAERCSGRCGTARSISSSRTAGSRTSSAGHFQSITDVIGGSPLQRLERSATGSYSSRRDSGHRRAHGTQDNTIVQSASQDGQPGQGGTRQNKRNSLRKVLTDGSGSARLHDHRLPPTPDTMSSSTLRRLQGSDDSLLREWASALRKGAQAEAERESWASPSGPNMDSLSDKGGDASASRPRSAAHSTITTTTAISPSHKNGQDGWDSDKENDSDTQSLHSSLDIWMREGALSPRTVERERGSQDAYSLHSTGSRARRATGSVINGLESVSEDGTHTPPPTLDCMRDLFSLRQGLFANTAPPPPNRRSSLLAGTGSSETASQPSASQASDCASISERGSSSTKHRSHRSRKNSADVGRREDSTTPVPRDQRVTPPVASRPSSQSQPSSDHKQRSHAPVPAQQHGARAGLNRLFRRSVGGASPVAPTKENTPEPDSPATIKNHHLQHHAAMGVPSRASQSPSTEDDRSGATPPPISLNPRQARRNTVGAEGEAERLWGEDVHKRGKTSGPSVAATAAAVALAQREAAAVAEESPSSGSGAGAGAGAGVGTRRKWLVGFSRREGKSKGG</sequence>
<feature type="compositionally biased region" description="Low complexity" evidence="4">
    <location>
        <begin position="768"/>
        <end position="777"/>
    </location>
</feature>
<feature type="compositionally biased region" description="Polar residues" evidence="4">
    <location>
        <begin position="635"/>
        <end position="644"/>
    </location>
</feature>
<feature type="compositionally biased region" description="Gly residues" evidence="4">
    <location>
        <begin position="927"/>
        <end position="937"/>
    </location>
</feature>
<feature type="region of interest" description="Disordered" evidence="4">
    <location>
        <begin position="913"/>
        <end position="957"/>
    </location>
</feature>
<feature type="compositionally biased region" description="Basic and acidic residues" evidence="4">
    <location>
        <begin position="948"/>
        <end position="957"/>
    </location>
</feature>
<evidence type="ECO:0000313" key="6">
    <source>
        <dbReference type="EMBL" id="CCE29442.1"/>
    </source>
</evidence>
<feature type="region of interest" description="Disordered" evidence="4">
    <location>
        <begin position="685"/>
        <end position="794"/>
    </location>
</feature>
<organism evidence="6 7">
    <name type="scientific">Claviceps purpurea (strain 20.1)</name>
    <name type="common">Ergot fungus</name>
    <name type="synonym">Sphacelia segetum</name>
    <dbReference type="NCBI Taxonomy" id="1111077"/>
    <lineage>
        <taxon>Eukaryota</taxon>
        <taxon>Fungi</taxon>
        <taxon>Dikarya</taxon>
        <taxon>Ascomycota</taxon>
        <taxon>Pezizomycotina</taxon>
        <taxon>Sordariomycetes</taxon>
        <taxon>Hypocreomycetidae</taxon>
        <taxon>Hypocreales</taxon>
        <taxon>Clavicipitaceae</taxon>
        <taxon>Claviceps</taxon>
    </lineage>
</organism>
<feature type="region of interest" description="Disordered" evidence="4">
    <location>
        <begin position="808"/>
        <end position="899"/>
    </location>
</feature>
<dbReference type="OrthoDB" id="10251744at2759"/>
<feature type="compositionally biased region" description="Polar residues" evidence="4">
    <location>
        <begin position="1"/>
        <end position="11"/>
    </location>
</feature>
<dbReference type="EMBL" id="CAGA01000014">
    <property type="protein sequence ID" value="CCE29442.1"/>
    <property type="molecule type" value="Genomic_DNA"/>
</dbReference>
<dbReference type="InterPro" id="IPR012943">
    <property type="entry name" value="Cnn_1N"/>
</dbReference>
<feature type="coiled-coil region" evidence="3">
    <location>
        <begin position="191"/>
        <end position="246"/>
    </location>
</feature>
<keyword evidence="2" id="KW-0963">Cytoplasm</keyword>
<gene>
    <name evidence="6" type="ORF">CPUR_03135</name>
</gene>
<keyword evidence="3" id="KW-0175">Coiled coil</keyword>
<feature type="compositionally biased region" description="Basic and acidic residues" evidence="4">
    <location>
        <begin position="881"/>
        <end position="891"/>
    </location>
</feature>
<dbReference type="AlphaFoldDB" id="M1VVF7"/>
<feature type="region of interest" description="Disordered" evidence="4">
    <location>
        <begin position="1"/>
        <end position="158"/>
    </location>
</feature>
<evidence type="ECO:0000256" key="4">
    <source>
        <dbReference type="SAM" id="MobiDB-lite"/>
    </source>
</evidence>
<feature type="compositionally biased region" description="Polar residues" evidence="4">
    <location>
        <begin position="549"/>
        <end position="558"/>
    </location>
</feature>